<evidence type="ECO:0008006" key="9">
    <source>
        <dbReference type="Google" id="ProtNLM"/>
    </source>
</evidence>
<evidence type="ECO:0000256" key="2">
    <source>
        <dbReference type="ARBA" id="ARBA00007556"/>
    </source>
</evidence>
<evidence type="ECO:0000256" key="6">
    <source>
        <dbReference type="ARBA" id="ARBA00023136"/>
    </source>
</evidence>
<keyword evidence="3" id="KW-0813">Transport</keyword>
<sequence length="258" mass="27794">MSVAKGELFSFVEGMGRVALLACEVFRSLFTTRLDWSELIRQLHFIGYKSQFVVLTTGASTGMVFCAQTFFQFHKVKMDTAALSVVGVAMTSELGPVLAGLMVAGRVGAAMTAEIGTMRVTEQIDALKCMATHPVDYLVVPRFLATVISMPLLTILAWLVGIGAAYLLAGKLLGIEEAFALKHMYFYTDAQDVLMGLIKAVVFGALISLVSCYHGLNCGKGAEGVGRATNEAVVHSCIAILISNFFLTLFLRAVLYPS</sequence>
<evidence type="ECO:0000256" key="7">
    <source>
        <dbReference type="SAM" id="Phobius"/>
    </source>
</evidence>
<proteinExistence type="inferred from homology"/>
<dbReference type="PANTHER" id="PTHR30188">
    <property type="entry name" value="ABC TRANSPORTER PERMEASE PROTEIN-RELATED"/>
    <property type="match status" value="1"/>
</dbReference>
<feature type="transmembrane region" description="Helical" evidence="7">
    <location>
        <begin position="232"/>
        <end position="255"/>
    </location>
</feature>
<dbReference type="InterPro" id="IPR030802">
    <property type="entry name" value="Permease_MalE"/>
</dbReference>
<comment type="similarity">
    <text evidence="2">Belongs to the MlaE permease family.</text>
</comment>
<evidence type="ECO:0000256" key="3">
    <source>
        <dbReference type="ARBA" id="ARBA00022448"/>
    </source>
</evidence>
<dbReference type="GO" id="GO:0043190">
    <property type="term" value="C:ATP-binding cassette (ABC) transporter complex"/>
    <property type="evidence" value="ECO:0007669"/>
    <property type="project" value="InterPro"/>
</dbReference>
<comment type="subcellular location">
    <subcellularLocation>
        <location evidence="1">Membrane</location>
        <topology evidence="1">Multi-pass membrane protein</topology>
    </subcellularLocation>
</comment>
<feature type="transmembrane region" description="Helical" evidence="7">
    <location>
        <begin position="52"/>
        <end position="71"/>
    </location>
</feature>
<dbReference type="AlphaFoldDB" id="A0A382PY87"/>
<feature type="transmembrane region" description="Helical" evidence="7">
    <location>
        <begin position="143"/>
        <end position="173"/>
    </location>
</feature>
<dbReference type="PANTHER" id="PTHR30188:SF4">
    <property type="entry name" value="PROTEIN TRIGALACTOSYLDIACYLGLYCEROL 1, CHLOROPLASTIC"/>
    <property type="match status" value="1"/>
</dbReference>
<dbReference type="Pfam" id="PF02405">
    <property type="entry name" value="MlaE"/>
    <property type="match status" value="1"/>
</dbReference>
<keyword evidence="4 7" id="KW-0812">Transmembrane</keyword>
<evidence type="ECO:0000256" key="1">
    <source>
        <dbReference type="ARBA" id="ARBA00004141"/>
    </source>
</evidence>
<dbReference type="InterPro" id="IPR003453">
    <property type="entry name" value="ABC_MlaE_roteobac"/>
</dbReference>
<keyword evidence="6 7" id="KW-0472">Membrane</keyword>
<gene>
    <name evidence="8" type="ORF">METZ01_LOCUS331010</name>
</gene>
<evidence type="ECO:0000256" key="4">
    <source>
        <dbReference type="ARBA" id="ARBA00022692"/>
    </source>
</evidence>
<evidence type="ECO:0000313" key="8">
    <source>
        <dbReference type="EMBL" id="SVC78156.1"/>
    </source>
</evidence>
<protein>
    <recommendedName>
        <fullName evidence="9">ABC transporter permease</fullName>
    </recommendedName>
</protein>
<accession>A0A382PY87</accession>
<organism evidence="8">
    <name type="scientific">marine metagenome</name>
    <dbReference type="NCBI Taxonomy" id="408172"/>
    <lineage>
        <taxon>unclassified sequences</taxon>
        <taxon>metagenomes</taxon>
        <taxon>ecological metagenomes</taxon>
    </lineage>
</organism>
<dbReference type="EMBL" id="UINC01110567">
    <property type="protein sequence ID" value="SVC78156.1"/>
    <property type="molecule type" value="Genomic_DNA"/>
</dbReference>
<name>A0A382PY87_9ZZZZ</name>
<keyword evidence="5 7" id="KW-1133">Transmembrane helix</keyword>
<feature type="transmembrane region" description="Helical" evidence="7">
    <location>
        <begin position="193"/>
        <end position="216"/>
    </location>
</feature>
<feature type="transmembrane region" description="Helical" evidence="7">
    <location>
        <begin position="83"/>
        <end position="104"/>
    </location>
</feature>
<dbReference type="NCBIfam" id="TIGR00056">
    <property type="entry name" value="MlaE family lipid ABC transporter permease subunit"/>
    <property type="match status" value="1"/>
</dbReference>
<reference evidence="8" key="1">
    <citation type="submission" date="2018-05" db="EMBL/GenBank/DDBJ databases">
        <authorList>
            <person name="Lanie J.A."/>
            <person name="Ng W.-L."/>
            <person name="Kazmierczak K.M."/>
            <person name="Andrzejewski T.M."/>
            <person name="Davidsen T.M."/>
            <person name="Wayne K.J."/>
            <person name="Tettelin H."/>
            <person name="Glass J.I."/>
            <person name="Rusch D."/>
            <person name="Podicherti R."/>
            <person name="Tsui H.-C.T."/>
            <person name="Winkler M.E."/>
        </authorList>
    </citation>
    <scope>NUCLEOTIDE SEQUENCE</scope>
</reference>
<evidence type="ECO:0000256" key="5">
    <source>
        <dbReference type="ARBA" id="ARBA00022989"/>
    </source>
</evidence>
<dbReference type="GO" id="GO:0005548">
    <property type="term" value="F:phospholipid transporter activity"/>
    <property type="evidence" value="ECO:0007669"/>
    <property type="project" value="TreeGrafter"/>
</dbReference>